<dbReference type="AlphaFoldDB" id="A0A8J3V7L3"/>
<dbReference type="Proteomes" id="UP000644610">
    <property type="component" value="Unassembled WGS sequence"/>
</dbReference>
<protein>
    <submittedName>
        <fullName evidence="1">Uncharacterized protein</fullName>
    </submittedName>
</protein>
<organism evidence="1 2">
    <name type="scientific">Planotetraspora silvatica</name>
    <dbReference type="NCBI Taxonomy" id="234614"/>
    <lineage>
        <taxon>Bacteria</taxon>
        <taxon>Bacillati</taxon>
        <taxon>Actinomycetota</taxon>
        <taxon>Actinomycetes</taxon>
        <taxon>Streptosporangiales</taxon>
        <taxon>Streptosporangiaceae</taxon>
        <taxon>Planotetraspora</taxon>
    </lineage>
</organism>
<evidence type="ECO:0000313" key="1">
    <source>
        <dbReference type="EMBL" id="GII51495.1"/>
    </source>
</evidence>
<dbReference type="EMBL" id="BOOQ01000074">
    <property type="protein sequence ID" value="GII51495.1"/>
    <property type="molecule type" value="Genomic_DNA"/>
</dbReference>
<proteinExistence type="predicted"/>
<comment type="caution">
    <text evidence="1">The sequence shown here is derived from an EMBL/GenBank/DDBJ whole genome shotgun (WGS) entry which is preliminary data.</text>
</comment>
<accession>A0A8J3V7L3</accession>
<sequence>MGGWGGGMGGGFGSGFTGGWWSGVVEIERETTVTATVVMQSIRRSAGRVSHREVSAKSYASA</sequence>
<keyword evidence="2" id="KW-1185">Reference proteome</keyword>
<reference evidence="1" key="1">
    <citation type="submission" date="2021-01" db="EMBL/GenBank/DDBJ databases">
        <title>Whole genome shotgun sequence of Planotetraspora silvatica NBRC 100141.</title>
        <authorList>
            <person name="Komaki H."/>
            <person name="Tamura T."/>
        </authorList>
    </citation>
    <scope>NUCLEOTIDE SEQUENCE</scope>
    <source>
        <strain evidence="1">NBRC 100141</strain>
    </source>
</reference>
<gene>
    <name evidence="1" type="ORF">Psi02_79190</name>
</gene>
<evidence type="ECO:0000313" key="2">
    <source>
        <dbReference type="Proteomes" id="UP000644610"/>
    </source>
</evidence>
<name>A0A8J3V7L3_9ACTN</name>